<evidence type="ECO:0000313" key="1">
    <source>
        <dbReference type="EMBL" id="OGL71125.1"/>
    </source>
</evidence>
<dbReference type="STRING" id="1802389.A3C17_01275"/>
<protein>
    <submittedName>
        <fullName evidence="1">Uncharacterized protein</fullName>
    </submittedName>
</protein>
<sequence length="83" mass="9470">MRRVAQYTFYDARRIDHILKLVCWMANISNLRAQFDIEDVLSIIVNSVASVARQSTNIGFDELFCVRNDATIVTTRFIVSLSG</sequence>
<comment type="caution">
    <text evidence="1">The sequence shown here is derived from an EMBL/GenBank/DDBJ whole genome shotgun (WGS) entry which is preliminary data.</text>
</comment>
<dbReference type="AlphaFoldDB" id="A0A1F7TYN9"/>
<dbReference type="Proteomes" id="UP000177097">
    <property type="component" value="Unassembled WGS sequence"/>
</dbReference>
<proteinExistence type="predicted"/>
<reference evidence="1 2" key="1">
    <citation type="journal article" date="2016" name="Nat. Commun.">
        <title>Thousands of microbial genomes shed light on interconnected biogeochemical processes in an aquifer system.</title>
        <authorList>
            <person name="Anantharaman K."/>
            <person name="Brown C.T."/>
            <person name="Hug L.A."/>
            <person name="Sharon I."/>
            <person name="Castelle C.J."/>
            <person name="Probst A.J."/>
            <person name="Thomas B.C."/>
            <person name="Singh A."/>
            <person name="Wilkins M.J."/>
            <person name="Karaoz U."/>
            <person name="Brodie E.L."/>
            <person name="Williams K.H."/>
            <person name="Hubbard S.S."/>
            <person name="Banfield J.F."/>
        </authorList>
    </citation>
    <scope>NUCLEOTIDE SEQUENCE [LARGE SCALE GENOMIC DNA]</scope>
</reference>
<evidence type="ECO:0000313" key="2">
    <source>
        <dbReference type="Proteomes" id="UP000177097"/>
    </source>
</evidence>
<dbReference type="EMBL" id="MGDX01000017">
    <property type="protein sequence ID" value="OGL71125.1"/>
    <property type="molecule type" value="Genomic_DNA"/>
</dbReference>
<accession>A0A1F7TYN9</accession>
<organism evidence="1 2">
    <name type="scientific">Candidatus Uhrbacteria bacterium RIFCSPHIGHO2_02_FULL_53_13</name>
    <dbReference type="NCBI Taxonomy" id="1802389"/>
    <lineage>
        <taxon>Bacteria</taxon>
        <taxon>Candidatus Uhriibacteriota</taxon>
    </lineage>
</organism>
<gene>
    <name evidence="1" type="ORF">A3C17_01275</name>
</gene>
<name>A0A1F7TYN9_9BACT</name>